<dbReference type="AlphaFoldDB" id="A0A6J6E3C3"/>
<reference evidence="2" key="1">
    <citation type="submission" date="2020-05" db="EMBL/GenBank/DDBJ databases">
        <authorList>
            <person name="Chiriac C."/>
            <person name="Salcher M."/>
            <person name="Ghai R."/>
            <person name="Kavagutti S V."/>
        </authorList>
    </citation>
    <scope>NUCLEOTIDE SEQUENCE</scope>
</reference>
<gene>
    <name evidence="2" type="ORF">UFOPK1684_00577</name>
    <name evidence="3" type="ORF">UFOPK2158_01289</name>
</gene>
<organism evidence="2">
    <name type="scientific">freshwater metagenome</name>
    <dbReference type="NCBI Taxonomy" id="449393"/>
    <lineage>
        <taxon>unclassified sequences</taxon>
        <taxon>metagenomes</taxon>
        <taxon>ecological metagenomes</taxon>
    </lineage>
</organism>
<keyword evidence="1" id="KW-0472">Membrane</keyword>
<dbReference type="EMBL" id="CAEZTM010000019">
    <property type="protein sequence ID" value="CAB4568733.1"/>
    <property type="molecule type" value="Genomic_DNA"/>
</dbReference>
<feature type="transmembrane region" description="Helical" evidence="1">
    <location>
        <begin position="29"/>
        <end position="48"/>
    </location>
</feature>
<sequence length="79" mass="9112">MASWIRYSFIRIGLFAAAFWLLMVLNIVWWASALLATVIAFSLSYIFFVRQRDKLAEDLATRLERSKEPDSDALAEDLP</sequence>
<protein>
    <submittedName>
        <fullName evidence="2">Unannotated protein</fullName>
    </submittedName>
</protein>
<evidence type="ECO:0000313" key="2">
    <source>
        <dbReference type="EMBL" id="CAB4568733.1"/>
    </source>
</evidence>
<evidence type="ECO:0000313" key="3">
    <source>
        <dbReference type="EMBL" id="CAB4652501.1"/>
    </source>
</evidence>
<keyword evidence="1" id="KW-0812">Transmembrane</keyword>
<dbReference type="EMBL" id="CAEZVY010000171">
    <property type="protein sequence ID" value="CAB4652501.1"/>
    <property type="molecule type" value="Genomic_DNA"/>
</dbReference>
<feature type="transmembrane region" description="Helical" evidence="1">
    <location>
        <begin position="7"/>
        <end position="23"/>
    </location>
</feature>
<dbReference type="Pfam" id="PF14012">
    <property type="entry name" value="DUF4229"/>
    <property type="match status" value="1"/>
</dbReference>
<name>A0A6J6E3C3_9ZZZZ</name>
<accession>A0A6J6E3C3</accession>
<dbReference type="InterPro" id="IPR025323">
    <property type="entry name" value="DUF4229"/>
</dbReference>
<proteinExistence type="predicted"/>
<keyword evidence="1" id="KW-1133">Transmembrane helix</keyword>
<evidence type="ECO:0000256" key="1">
    <source>
        <dbReference type="SAM" id="Phobius"/>
    </source>
</evidence>